<feature type="transmembrane region" description="Helical" evidence="1">
    <location>
        <begin position="106"/>
        <end position="123"/>
    </location>
</feature>
<sequence>MPNIYNPFARRESHDRSVLTTYRVIAPLSYAVVLIAGIYYSSRRPSEVSNGHTIWDNFLRRITPFSVELTVTAIYWILLLLAQLHYILSGLVFSRDTALTHAAANIAPYFILHNLFVFAWILLWTRNHFWPAEVFVGVDFILQHLAFWRFRGLTPLTHISVIAAPYAWDLILLLWNGSAAAHSFSPAAEIAANIFIWVFFVISAASIFFTVDDLLGYCLSLLSLGLAIQQYTRKRLPLQWIFAWVIFAVLFVETIYITATKYSGRTVYWRRGAEPESTDAERAPLLNDSAPVAAS</sequence>
<accession>A0A0U5FSI7</accession>
<organism evidence="2 3">
    <name type="scientific">Aspergillus calidoustus</name>
    <dbReference type="NCBI Taxonomy" id="454130"/>
    <lineage>
        <taxon>Eukaryota</taxon>
        <taxon>Fungi</taxon>
        <taxon>Dikarya</taxon>
        <taxon>Ascomycota</taxon>
        <taxon>Pezizomycotina</taxon>
        <taxon>Eurotiomycetes</taxon>
        <taxon>Eurotiomycetidae</taxon>
        <taxon>Eurotiales</taxon>
        <taxon>Aspergillaceae</taxon>
        <taxon>Aspergillus</taxon>
        <taxon>Aspergillus subgen. Nidulantes</taxon>
    </lineage>
</organism>
<keyword evidence="1" id="KW-1133">Transmembrane helix</keyword>
<feature type="transmembrane region" description="Helical" evidence="1">
    <location>
        <begin position="73"/>
        <end position="94"/>
    </location>
</feature>
<dbReference type="OrthoDB" id="3342455at2759"/>
<dbReference type="Pfam" id="PF08611">
    <property type="entry name" value="DUF1774"/>
    <property type="match status" value="1"/>
</dbReference>
<dbReference type="OMA" id="IWSILVY"/>
<reference evidence="3" key="1">
    <citation type="journal article" date="2016" name="Genome Announc.">
        <title>Draft genome sequences of fungus Aspergillus calidoustus.</title>
        <authorList>
            <person name="Horn F."/>
            <person name="Linde J."/>
            <person name="Mattern D.J."/>
            <person name="Walther G."/>
            <person name="Guthke R."/>
            <person name="Scherlach K."/>
            <person name="Martin K."/>
            <person name="Brakhage A.A."/>
            <person name="Petzke L."/>
            <person name="Valiante V."/>
        </authorList>
    </citation>
    <scope>NUCLEOTIDE SEQUENCE [LARGE SCALE GENOMIC DNA]</scope>
    <source>
        <strain evidence="3">SF006504</strain>
    </source>
</reference>
<keyword evidence="1" id="KW-0812">Transmembrane</keyword>
<feature type="transmembrane region" description="Helical" evidence="1">
    <location>
        <begin position="190"/>
        <end position="209"/>
    </location>
</feature>
<dbReference type="PANTHER" id="PTHR37992">
    <property type="entry name" value="EXPRESSED PROTEIN"/>
    <property type="match status" value="1"/>
</dbReference>
<dbReference type="EMBL" id="CDMC01000003">
    <property type="protein sequence ID" value="CEL02379.1"/>
    <property type="molecule type" value="Genomic_DNA"/>
</dbReference>
<protein>
    <recommendedName>
        <fullName evidence="4">DUF1774-domain-containing protein</fullName>
    </recommendedName>
</protein>
<gene>
    <name evidence="2" type="ORF">ASPCAL03550</name>
</gene>
<keyword evidence="1" id="KW-0472">Membrane</keyword>
<evidence type="ECO:0000313" key="2">
    <source>
        <dbReference type="EMBL" id="CEL02379.1"/>
    </source>
</evidence>
<evidence type="ECO:0008006" key="4">
    <source>
        <dbReference type="Google" id="ProtNLM"/>
    </source>
</evidence>
<dbReference type="AlphaFoldDB" id="A0A0U5FSI7"/>
<dbReference type="InterPro" id="IPR013920">
    <property type="entry name" value="DUF1774_fun"/>
</dbReference>
<proteinExistence type="predicted"/>
<dbReference type="STRING" id="454130.A0A0U5FSI7"/>
<dbReference type="Proteomes" id="UP000054771">
    <property type="component" value="Unassembled WGS sequence"/>
</dbReference>
<dbReference type="PANTHER" id="PTHR37992:SF1">
    <property type="entry name" value="DUF1774-DOMAIN-CONTAINING PROTEIN"/>
    <property type="match status" value="1"/>
</dbReference>
<feature type="transmembrane region" description="Helical" evidence="1">
    <location>
        <begin position="238"/>
        <end position="259"/>
    </location>
</feature>
<evidence type="ECO:0000313" key="3">
    <source>
        <dbReference type="Proteomes" id="UP000054771"/>
    </source>
</evidence>
<name>A0A0U5FSI7_ASPCI</name>
<keyword evidence="3" id="KW-1185">Reference proteome</keyword>
<feature type="transmembrane region" description="Helical" evidence="1">
    <location>
        <begin position="21"/>
        <end position="40"/>
    </location>
</feature>
<feature type="transmembrane region" description="Helical" evidence="1">
    <location>
        <begin position="214"/>
        <end position="232"/>
    </location>
</feature>
<evidence type="ECO:0000256" key="1">
    <source>
        <dbReference type="SAM" id="Phobius"/>
    </source>
</evidence>